<dbReference type="AlphaFoldDB" id="A0A6L5R4I9"/>
<dbReference type="InterPro" id="IPR045214">
    <property type="entry name" value="Surf1/Surf4"/>
</dbReference>
<feature type="transmembrane region" description="Helical" evidence="6">
    <location>
        <begin position="214"/>
        <end position="235"/>
    </location>
</feature>
<evidence type="ECO:0000313" key="8">
    <source>
        <dbReference type="EMBL" id="MRX44879.1"/>
    </source>
</evidence>
<protein>
    <recommendedName>
        <fullName evidence="6">SURF1-like protein</fullName>
    </recommendedName>
</protein>
<dbReference type="InterPro" id="IPR002994">
    <property type="entry name" value="Surf1/Shy1"/>
</dbReference>
<feature type="transmembrane region" description="Helical" evidence="6">
    <location>
        <begin position="12"/>
        <end position="32"/>
    </location>
</feature>
<dbReference type="PANTHER" id="PTHR23427:SF2">
    <property type="entry name" value="SURFEIT LOCUS PROTEIN 1"/>
    <property type="match status" value="1"/>
</dbReference>
<dbReference type="EMBL" id="WKJD01000019">
    <property type="protein sequence ID" value="MRX44879.1"/>
    <property type="molecule type" value="Genomic_DNA"/>
</dbReference>
<accession>A0A6L5R4I9</accession>
<dbReference type="GO" id="GO:0005886">
    <property type="term" value="C:plasma membrane"/>
    <property type="evidence" value="ECO:0007669"/>
    <property type="project" value="UniProtKB-SubCell"/>
</dbReference>
<keyword evidence="6" id="KW-1003">Cell membrane</keyword>
<dbReference type="PROSITE" id="PS51257">
    <property type="entry name" value="PROKAR_LIPOPROTEIN"/>
    <property type="match status" value="1"/>
</dbReference>
<evidence type="ECO:0000256" key="2">
    <source>
        <dbReference type="ARBA" id="ARBA00007165"/>
    </source>
</evidence>
<organism evidence="8 9">
    <name type="scientific">Agromyces kandeliae</name>
    <dbReference type="NCBI Taxonomy" id="2666141"/>
    <lineage>
        <taxon>Bacteria</taxon>
        <taxon>Bacillati</taxon>
        <taxon>Actinomycetota</taxon>
        <taxon>Actinomycetes</taxon>
        <taxon>Micrococcales</taxon>
        <taxon>Microbacteriaceae</taxon>
        <taxon>Agromyces</taxon>
    </lineage>
</organism>
<feature type="region of interest" description="Disordered" evidence="7">
    <location>
        <begin position="245"/>
        <end position="304"/>
    </location>
</feature>
<keyword evidence="3 6" id="KW-0812">Transmembrane</keyword>
<feature type="compositionally biased region" description="Basic and acidic residues" evidence="7">
    <location>
        <begin position="255"/>
        <end position="272"/>
    </location>
</feature>
<proteinExistence type="inferred from homology"/>
<evidence type="ECO:0000256" key="1">
    <source>
        <dbReference type="ARBA" id="ARBA00004370"/>
    </source>
</evidence>
<evidence type="ECO:0000256" key="3">
    <source>
        <dbReference type="ARBA" id="ARBA00022692"/>
    </source>
</evidence>
<dbReference type="PANTHER" id="PTHR23427">
    <property type="entry name" value="SURFEIT LOCUS PROTEIN"/>
    <property type="match status" value="1"/>
</dbReference>
<evidence type="ECO:0000256" key="4">
    <source>
        <dbReference type="ARBA" id="ARBA00022989"/>
    </source>
</evidence>
<dbReference type="CDD" id="cd06662">
    <property type="entry name" value="SURF1"/>
    <property type="match status" value="1"/>
</dbReference>
<keyword evidence="4 6" id="KW-1133">Transmembrane helix</keyword>
<evidence type="ECO:0000256" key="6">
    <source>
        <dbReference type="RuleBase" id="RU363076"/>
    </source>
</evidence>
<feature type="compositionally biased region" description="Acidic residues" evidence="7">
    <location>
        <begin position="295"/>
        <end position="304"/>
    </location>
</feature>
<comment type="caution">
    <text evidence="8">The sequence shown here is derived from an EMBL/GenBank/DDBJ whole genome shotgun (WGS) entry which is preliminary data.</text>
</comment>
<dbReference type="RefSeq" id="WP_154347469.1">
    <property type="nucleotide sequence ID" value="NZ_WKJD01000019.1"/>
</dbReference>
<gene>
    <name evidence="8" type="ORF">GJR97_14225</name>
</gene>
<comment type="similarity">
    <text evidence="2 6">Belongs to the SURF1 family.</text>
</comment>
<comment type="subcellular location">
    <subcellularLocation>
        <location evidence="6">Cell membrane</location>
        <topology evidence="6">Multi-pass membrane protein</topology>
    </subcellularLocation>
    <subcellularLocation>
        <location evidence="1">Membrane</location>
    </subcellularLocation>
</comment>
<name>A0A6L5R4I9_9MICO</name>
<dbReference type="Pfam" id="PF02104">
    <property type="entry name" value="SURF1"/>
    <property type="match status" value="1"/>
</dbReference>
<keyword evidence="9" id="KW-1185">Reference proteome</keyword>
<dbReference type="PROSITE" id="PS50895">
    <property type="entry name" value="SURF1"/>
    <property type="match status" value="1"/>
</dbReference>
<evidence type="ECO:0000256" key="5">
    <source>
        <dbReference type="ARBA" id="ARBA00023136"/>
    </source>
</evidence>
<evidence type="ECO:0000256" key="7">
    <source>
        <dbReference type="SAM" id="MobiDB-lite"/>
    </source>
</evidence>
<dbReference type="Proteomes" id="UP000476511">
    <property type="component" value="Unassembled WGS sequence"/>
</dbReference>
<keyword evidence="5 6" id="KW-0472">Membrane</keyword>
<evidence type="ECO:0000313" key="9">
    <source>
        <dbReference type="Proteomes" id="UP000476511"/>
    </source>
</evidence>
<sequence length="304" mass="32877">MSRWRFLASPRWAGYLALVIVFAIACSALGTWQLNRRAEALAEVARIDANYDAPAVPLAEALPELDEFDIDQRWQVVAATGEYLASEEVVVRNRPFGGSTGFEVITPFLLPDGTVFMVDRGWIPQDSDGRPSEVAPPPTGEVEVTARLKAGEGRIAGRTSSGAELATIDLAELAERVDAPAYTGAYGILVQSGAAAGEPPVALPRPVRDEGPHLSYALQWFVFALLAFIALAWFANQERKVLEADAAGGGSSPSDDDRVAHGRRPSTAERTRRTGRAAEQQARPAKAGRRRSDADVEDEILDRR</sequence>
<reference evidence="8 9" key="1">
    <citation type="submission" date="2019-11" db="EMBL/GenBank/DDBJ databases">
        <title>Agromyces kandeliae sp. nov., isolated from mangrove soil.</title>
        <authorList>
            <person name="Wang R."/>
        </authorList>
    </citation>
    <scope>NUCLEOTIDE SEQUENCE [LARGE SCALE GENOMIC DNA]</scope>
    <source>
        <strain evidence="8 9">Q22</strain>
    </source>
</reference>